<keyword evidence="8" id="KW-0378">Hydrolase</keyword>
<dbReference type="InterPro" id="IPR001733">
    <property type="entry name" value="Peptidase_S26B"/>
</dbReference>
<evidence type="ECO:0000256" key="2">
    <source>
        <dbReference type="ARBA" id="ARBA00022692"/>
    </source>
</evidence>
<organism evidence="8 9">
    <name type="scientific">Blautia segnis</name>
    <dbReference type="NCBI Taxonomy" id="2763030"/>
    <lineage>
        <taxon>Bacteria</taxon>
        <taxon>Bacillati</taxon>
        <taxon>Bacillota</taxon>
        <taxon>Clostridia</taxon>
        <taxon>Lachnospirales</taxon>
        <taxon>Lachnospiraceae</taxon>
        <taxon>Blautia</taxon>
    </lineage>
</organism>
<dbReference type="SUPFAM" id="SSF51306">
    <property type="entry name" value="LexA/Signal peptidase"/>
    <property type="match status" value="1"/>
</dbReference>
<dbReference type="AlphaFoldDB" id="A0A8I0AIZ5"/>
<dbReference type="GO" id="GO:0016020">
    <property type="term" value="C:membrane"/>
    <property type="evidence" value="ECO:0007669"/>
    <property type="project" value="UniProtKB-SubCell"/>
</dbReference>
<keyword evidence="4 7" id="KW-0472">Membrane</keyword>
<accession>A0A8I0AIZ5</accession>
<evidence type="ECO:0000256" key="3">
    <source>
        <dbReference type="ARBA" id="ARBA00022989"/>
    </source>
</evidence>
<dbReference type="GO" id="GO:0006465">
    <property type="term" value="P:signal peptide processing"/>
    <property type="evidence" value="ECO:0007669"/>
    <property type="project" value="UniProtKB-UniRule"/>
</dbReference>
<keyword evidence="2 7" id="KW-0812">Transmembrane</keyword>
<dbReference type="InterPro" id="IPR036286">
    <property type="entry name" value="LexA/Signal_pep-like_sf"/>
</dbReference>
<dbReference type="CDD" id="cd06530">
    <property type="entry name" value="S26_SPase_I"/>
    <property type="match status" value="1"/>
</dbReference>
<evidence type="ECO:0000313" key="8">
    <source>
        <dbReference type="EMBL" id="MBC5651209.1"/>
    </source>
</evidence>
<dbReference type="NCBIfam" id="TIGR02228">
    <property type="entry name" value="sigpep_I_arch"/>
    <property type="match status" value="1"/>
</dbReference>
<comment type="caution">
    <text evidence="8">The sequence shown here is derived from an EMBL/GenBank/DDBJ whole genome shotgun (WGS) entry which is preliminary data.</text>
</comment>
<keyword evidence="9" id="KW-1185">Reference proteome</keyword>
<reference evidence="8 9" key="1">
    <citation type="submission" date="2020-08" db="EMBL/GenBank/DDBJ databases">
        <title>Genome public.</title>
        <authorList>
            <person name="Liu C."/>
            <person name="Sun Q."/>
        </authorList>
    </citation>
    <scope>NUCLEOTIDE SEQUENCE [LARGE SCALE GENOMIC DNA]</scope>
    <source>
        <strain evidence="8 9">BX17</strain>
    </source>
</reference>
<feature type="transmembrane region" description="Helical" evidence="7">
    <location>
        <begin position="6"/>
        <end position="30"/>
    </location>
</feature>
<evidence type="ECO:0000256" key="6">
    <source>
        <dbReference type="SAM" id="MobiDB-lite"/>
    </source>
</evidence>
<keyword evidence="3 7" id="KW-1133">Transmembrane helix</keyword>
<gene>
    <name evidence="8" type="ORF">H8S54_08835</name>
</gene>
<evidence type="ECO:0000256" key="7">
    <source>
        <dbReference type="SAM" id="Phobius"/>
    </source>
</evidence>
<dbReference type="EMBL" id="JACOOT010000019">
    <property type="protein sequence ID" value="MBC5651209.1"/>
    <property type="molecule type" value="Genomic_DNA"/>
</dbReference>
<feature type="region of interest" description="Disordered" evidence="6">
    <location>
        <begin position="195"/>
        <end position="220"/>
    </location>
</feature>
<dbReference type="GO" id="GO:0004252">
    <property type="term" value="F:serine-type endopeptidase activity"/>
    <property type="evidence" value="ECO:0007669"/>
    <property type="project" value="UniProtKB-UniRule"/>
</dbReference>
<dbReference type="EC" id="3.4.21.89" evidence="5"/>
<protein>
    <recommendedName>
        <fullName evidence="5">Signal peptidase I</fullName>
        <ecNumber evidence="5">3.4.21.89</ecNumber>
    </recommendedName>
</protein>
<comment type="subcellular location">
    <subcellularLocation>
        <location evidence="1">Membrane</location>
    </subcellularLocation>
</comment>
<proteinExistence type="predicted"/>
<dbReference type="InterPro" id="IPR019533">
    <property type="entry name" value="Peptidase_S26"/>
</dbReference>
<evidence type="ECO:0000256" key="1">
    <source>
        <dbReference type="ARBA" id="ARBA00004370"/>
    </source>
</evidence>
<evidence type="ECO:0000256" key="5">
    <source>
        <dbReference type="NCBIfam" id="TIGR02228"/>
    </source>
</evidence>
<dbReference type="RefSeq" id="WP_021926998.1">
    <property type="nucleotide sequence ID" value="NZ_JACOOT010000019.1"/>
</dbReference>
<feature type="transmembrane region" description="Helical" evidence="7">
    <location>
        <begin position="150"/>
        <end position="169"/>
    </location>
</feature>
<sequence>MLKKIIYGIVNFISVVIIAAAIVVLIMVLLTKPGKPPSIGGFTLLRITTGSMVPTYDVDTMILVQETDPSQIREGDVISFYSSDPMLDGAVNTHRVVRIEKDGGQYVYTTKGDGNNVEDPYDVKSEYLVGKVIWSSVILGKISRLVSNPLIFIPVILVPLAVILLSNFFQTISLARKIAKEEEEAAIREAVEQFRKKKELEKQDSIKESDAESQKPEETE</sequence>
<dbReference type="GO" id="GO:0009003">
    <property type="term" value="F:signal peptidase activity"/>
    <property type="evidence" value="ECO:0007669"/>
    <property type="project" value="UniProtKB-EC"/>
</dbReference>
<dbReference type="Proteomes" id="UP000652847">
    <property type="component" value="Unassembled WGS sequence"/>
</dbReference>
<name>A0A8I0AIZ5_9FIRM</name>
<evidence type="ECO:0000313" key="9">
    <source>
        <dbReference type="Proteomes" id="UP000652847"/>
    </source>
</evidence>
<evidence type="ECO:0000256" key="4">
    <source>
        <dbReference type="ARBA" id="ARBA00023136"/>
    </source>
</evidence>